<dbReference type="Pfam" id="PF02922">
    <property type="entry name" value="CBM_48"/>
    <property type="match status" value="1"/>
</dbReference>
<comment type="caution">
    <text evidence="8">The sequence shown here is derived from an EMBL/GenBank/DDBJ whole genome shotgun (WGS) entry which is preliminary data.</text>
</comment>
<dbReference type="SUPFAM" id="SSF81296">
    <property type="entry name" value="E set domains"/>
    <property type="match status" value="1"/>
</dbReference>
<dbReference type="InterPro" id="IPR013783">
    <property type="entry name" value="Ig-like_fold"/>
</dbReference>
<feature type="domain" description="Glycoside hydrolase family 13 N-terminal" evidence="7">
    <location>
        <begin position="541"/>
        <end position="605"/>
    </location>
</feature>
<name>A0A7C1FKK1_9CHLR</name>
<dbReference type="PANTHER" id="PTHR43806:SF11">
    <property type="entry name" value="CEREVISIN-RELATED"/>
    <property type="match status" value="1"/>
</dbReference>
<dbReference type="Gene3D" id="2.60.40.10">
    <property type="entry name" value="Immunoglobulins"/>
    <property type="match status" value="1"/>
</dbReference>
<comment type="similarity">
    <text evidence="1 5">Belongs to the peptidase S8 family.</text>
</comment>
<evidence type="ECO:0000256" key="2">
    <source>
        <dbReference type="ARBA" id="ARBA00022670"/>
    </source>
</evidence>
<proteinExistence type="inferred from homology"/>
<reference evidence="8" key="1">
    <citation type="journal article" date="2020" name="mSystems">
        <title>Genome- and Community-Level Interaction Insights into Carbon Utilization and Element Cycling Functions of Hydrothermarchaeota in Hydrothermal Sediment.</title>
        <authorList>
            <person name="Zhou Z."/>
            <person name="Liu Y."/>
            <person name="Xu W."/>
            <person name="Pan J."/>
            <person name="Luo Z.H."/>
            <person name="Li M."/>
        </authorList>
    </citation>
    <scope>NUCLEOTIDE SEQUENCE [LARGE SCALE GENOMIC DNA]</scope>
    <source>
        <strain evidence="8">SpSt-289</strain>
    </source>
</reference>
<keyword evidence="3 5" id="KW-0378">Hydrolase</keyword>
<feature type="domain" description="Peptidase S8/S53" evidence="6">
    <location>
        <begin position="101"/>
        <end position="470"/>
    </location>
</feature>
<protein>
    <submittedName>
        <fullName evidence="8">Uncharacterized protein</fullName>
    </submittedName>
</protein>
<dbReference type="AlphaFoldDB" id="A0A7C1FKK1"/>
<evidence type="ECO:0000259" key="7">
    <source>
        <dbReference type="Pfam" id="PF02922"/>
    </source>
</evidence>
<keyword evidence="4 5" id="KW-0720">Serine protease</keyword>
<evidence type="ECO:0000256" key="3">
    <source>
        <dbReference type="ARBA" id="ARBA00022801"/>
    </source>
</evidence>
<dbReference type="GO" id="GO:0004553">
    <property type="term" value="F:hydrolase activity, hydrolyzing O-glycosyl compounds"/>
    <property type="evidence" value="ECO:0007669"/>
    <property type="project" value="InterPro"/>
</dbReference>
<dbReference type="PANTHER" id="PTHR43806">
    <property type="entry name" value="PEPTIDASE S8"/>
    <property type="match status" value="1"/>
</dbReference>
<dbReference type="EMBL" id="DSMG01000083">
    <property type="protein sequence ID" value="HDX31373.1"/>
    <property type="molecule type" value="Genomic_DNA"/>
</dbReference>
<evidence type="ECO:0000313" key="8">
    <source>
        <dbReference type="EMBL" id="HDX31373.1"/>
    </source>
</evidence>
<evidence type="ECO:0000256" key="4">
    <source>
        <dbReference type="ARBA" id="ARBA00022825"/>
    </source>
</evidence>
<evidence type="ECO:0000256" key="1">
    <source>
        <dbReference type="ARBA" id="ARBA00011073"/>
    </source>
</evidence>
<dbReference type="InterPro" id="IPR036852">
    <property type="entry name" value="Peptidase_S8/S53_dom_sf"/>
</dbReference>
<dbReference type="InterPro" id="IPR000209">
    <property type="entry name" value="Peptidase_S8/S53_dom"/>
</dbReference>
<feature type="active site" description="Charge relay system" evidence="5">
    <location>
        <position position="110"/>
    </location>
</feature>
<dbReference type="GO" id="GO:0005975">
    <property type="term" value="P:carbohydrate metabolic process"/>
    <property type="evidence" value="ECO:0007669"/>
    <property type="project" value="InterPro"/>
</dbReference>
<dbReference type="InterPro" id="IPR004193">
    <property type="entry name" value="Glyco_hydro_13_N"/>
</dbReference>
<dbReference type="SUPFAM" id="SSF52743">
    <property type="entry name" value="Subtilisin-like"/>
    <property type="match status" value="1"/>
</dbReference>
<sequence length="628" mass="69722">MDETICPVCRQPADRRLLAMAAQLTPTVARCVARASPGWRPEHGLCPVCASVYQNHIASQRSHLSLHTSTDPHTTFPYYHREEEMLLSQPERLPDYYTIPGAKVTIAFLDSGFYPHPDLTQSPSWLKGEWHRIPQRRWRSLLEEAGLRIQEYADLTDDLRHVGLDTPSLWDGAGDSWHGLMTTSIAAGNGCLSDGRYRGYAPEASIVALKIGRSGGRIPEADILRGLEWLLEDERWQRYGVRVVNISVGGDFPEEWSINPVCRAAHALAQRGLFVAAAAGNRGVDELLAPAQTPTVMTVGGVEDHNRRWQPQMPGATAALSLYHHNTGVVLYQHETIRKPEILALARWVPSPVLPLSHVFYEMVAIDLVRRVLRGENGDLPAEALQADGHEEGTSAPRGVIVDVEHWMPEVWHGLRLRMNAHKWVHRYYQHVDGTSVSVAQVSAVAAQMFQANPNLSGDEVRRLMVETALSLPHLTSPQTGPGLLQPALAVAAALRAKGGPLQGFPISGTVLHGTPLQKWQLHGTLPVHSFSQFGNSGCVIYFGLWAPHAQRVSLLGSFNRWQPDALTLCQVHNGWWHIALHLPPGVHLYRFWVTDANHPHGRWMRDPENPNIAESGYSDAHSQIVIS</sequence>
<dbReference type="PROSITE" id="PS00136">
    <property type="entry name" value="SUBTILASE_ASP"/>
    <property type="match status" value="1"/>
</dbReference>
<dbReference type="InterPro" id="IPR050131">
    <property type="entry name" value="Peptidase_S8_subtilisin-like"/>
</dbReference>
<dbReference type="PROSITE" id="PS51892">
    <property type="entry name" value="SUBTILASE"/>
    <property type="match status" value="1"/>
</dbReference>
<dbReference type="Pfam" id="PF00082">
    <property type="entry name" value="Peptidase_S8"/>
    <property type="match status" value="1"/>
</dbReference>
<organism evidence="8">
    <name type="scientific">Caldilinea aerophila</name>
    <dbReference type="NCBI Taxonomy" id="133453"/>
    <lineage>
        <taxon>Bacteria</taxon>
        <taxon>Bacillati</taxon>
        <taxon>Chloroflexota</taxon>
        <taxon>Caldilineae</taxon>
        <taxon>Caldilineales</taxon>
        <taxon>Caldilineaceae</taxon>
        <taxon>Caldilinea</taxon>
    </lineage>
</organism>
<evidence type="ECO:0000256" key="5">
    <source>
        <dbReference type="PROSITE-ProRule" id="PRU01240"/>
    </source>
</evidence>
<dbReference type="InterPro" id="IPR023827">
    <property type="entry name" value="Peptidase_S8_Asp-AS"/>
</dbReference>
<dbReference type="Gene3D" id="3.40.50.200">
    <property type="entry name" value="Peptidase S8/S53 domain"/>
    <property type="match status" value="1"/>
</dbReference>
<feature type="active site" description="Charge relay system" evidence="5">
    <location>
        <position position="178"/>
    </location>
</feature>
<dbReference type="GO" id="GO:0004252">
    <property type="term" value="F:serine-type endopeptidase activity"/>
    <property type="evidence" value="ECO:0007669"/>
    <property type="project" value="UniProtKB-UniRule"/>
</dbReference>
<dbReference type="GO" id="GO:0006508">
    <property type="term" value="P:proteolysis"/>
    <property type="evidence" value="ECO:0007669"/>
    <property type="project" value="UniProtKB-KW"/>
</dbReference>
<keyword evidence="2 5" id="KW-0645">Protease</keyword>
<evidence type="ECO:0000259" key="6">
    <source>
        <dbReference type="Pfam" id="PF00082"/>
    </source>
</evidence>
<accession>A0A7C1FKK1</accession>
<dbReference type="InterPro" id="IPR014756">
    <property type="entry name" value="Ig_E-set"/>
</dbReference>
<feature type="active site" description="Charge relay system" evidence="5">
    <location>
        <position position="436"/>
    </location>
</feature>
<gene>
    <name evidence="8" type="ORF">ENQ20_07745</name>
</gene>